<feature type="compositionally biased region" description="Low complexity" evidence="1">
    <location>
        <begin position="215"/>
        <end position="227"/>
    </location>
</feature>
<accession>A0A4P7NHK4</accession>
<dbReference type="VEuPathDB" id="FungiDB:M_BR32_EuGene_00043391"/>
<protein>
    <submittedName>
        <fullName evidence="2">Uncharacterized protein</fullName>
    </submittedName>
</protein>
<evidence type="ECO:0000313" key="3">
    <source>
        <dbReference type="Proteomes" id="UP000294847"/>
    </source>
</evidence>
<dbReference type="Proteomes" id="UP000294847">
    <property type="component" value="Chromosome 4"/>
</dbReference>
<proteinExistence type="predicted"/>
<evidence type="ECO:0000256" key="1">
    <source>
        <dbReference type="SAM" id="MobiDB-lite"/>
    </source>
</evidence>
<feature type="compositionally biased region" description="Polar residues" evidence="1">
    <location>
        <begin position="1"/>
        <end position="10"/>
    </location>
</feature>
<feature type="region of interest" description="Disordered" evidence="1">
    <location>
        <begin position="208"/>
        <end position="230"/>
    </location>
</feature>
<evidence type="ECO:0000313" key="2">
    <source>
        <dbReference type="EMBL" id="QBZ61471.1"/>
    </source>
</evidence>
<sequence length="344" mass="36204">MAATRSNPSVMTDGLPDASAEPLSVVESPASGTALARFEFETGKGNEGTKILMVEWDAASTAMGSRQMEDWQVSWEGKTTVLPIRDPELSEGGSSNRRVYFLLPPGAPIPPLVTISRTGAGATSDPLRTKPLPAIFHPALLGAETKQEVGLRGVLHTIWAKKRLVELQAEMDREAKSNGESVGLEMALQERNWIVEHFGLSESYAPKQQQAVPLSPTSPTSPRSPIGGKLGEKLKGLKLATSPTELAAASQLSKAQVSSLSPQAADMAVPSFLAFQGRGPPGRTAGTGTMASNPGIASLDAMMGGGPGAPVTGFNSVVDTEEELFALPMSPRSPEMTRSPFSML</sequence>
<feature type="region of interest" description="Disordered" evidence="1">
    <location>
        <begin position="1"/>
        <end position="26"/>
    </location>
</feature>
<name>A0A4P7NHK4_PYROR</name>
<reference evidence="2 3" key="1">
    <citation type="journal article" date="2019" name="Mol. Biol. Evol.">
        <title>Blast fungal genomes show frequent chromosomal changes, gene gains and losses, and effector gene turnover.</title>
        <authorList>
            <person name="Gomez Luciano L.B."/>
            <person name="Jason Tsai I."/>
            <person name="Chuma I."/>
            <person name="Tosa Y."/>
            <person name="Chen Y.H."/>
            <person name="Li J.Y."/>
            <person name="Li M.Y."/>
            <person name="Jade Lu M.Y."/>
            <person name="Nakayashiki H."/>
            <person name="Li W.H."/>
        </authorList>
    </citation>
    <scope>NUCLEOTIDE SEQUENCE [LARGE SCALE GENOMIC DNA]</scope>
    <source>
        <strain evidence="2">MZ5-1-6</strain>
    </source>
</reference>
<gene>
    <name evidence="2" type="ORF">PoMZ_08420</name>
</gene>
<organism evidence="2 3">
    <name type="scientific">Pyricularia oryzae</name>
    <name type="common">Rice blast fungus</name>
    <name type="synonym">Magnaporthe oryzae</name>
    <dbReference type="NCBI Taxonomy" id="318829"/>
    <lineage>
        <taxon>Eukaryota</taxon>
        <taxon>Fungi</taxon>
        <taxon>Dikarya</taxon>
        <taxon>Ascomycota</taxon>
        <taxon>Pezizomycotina</taxon>
        <taxon>Sordariomycetes</taxon>
        <taxon>Sordariomycetidae</taxon>
        <taxon>Magnaporthales</taxon>
        <taxon>Pyriculariaceae</taxon>
        <taxon>Pyricularia</taxon>
    </lineage>
</organism>
<dbReference type="EMBL" id="CP034207">
    <property type="protein sequence ID" value="QBZ61471.1"/>
    <property type="molecule type" value="Genomic_DNA"/>
</dbReference>
<dbReference type="AlphaFoldDB" id="A0A4P7NHK4"/>
<dbReference type="OMA" id="GSWHVSW"/>